<reference evidence="4 5" key="1">
    <citation type="journal article" date="2019" name="Int. J. Syst. Evol. Microbiol.">
        <title>The Global Catalogue of Microorganisms (GCM) 10K type strain sequencing project: providing services to taxonomists for standard genome sequencing and annotation.</title>
        <authorList>
            <consortium name="The Broad Institute Genomics Platform"/>
            <consortium name="The Broad Institute Genome Sequencing Center for Infectious Disease"/>
            <person name="Wu L."/>
            <person name="Ma J."/>
        </authorList>
    </citation>
    <scope>NUCLEOTIDE SEQUENCE [LARGE SCALE GENOMIC DNA]</scope>
    <source>
        <strain evidence="4 5">IBRC-M 10256</strain>
    </source>
</reference>
<keyword evidence="5" id="KW-1185">Reference proteome</keyword>
<evidence type="ECO:0000313" key="5">
    <source>
        <dbReference type="Proteomes" id="UP001595846"/>
    </source>
</evidence>
<evidence type="ECO:0000256" key="2">
    <source>
        <dbReference type="SAM" id="MobiDB-lite"/>
    </source>
</evidence>
<dbReference type="RefSeq" id="WP_256531729.1">
    <property type="nucleotide sequence ID" value="NZ_CP101824.1"/>
</dbReference>
<comment type="caution">
    <text evidence="4">The sequence shown here is derived from an EMBL/GenBank/DDBJ whole genome shotgun (WGS) entry which is preliminary data.</text>
</comment>
<dbReference type="AlphaFoldDB" id="A0ABD5NK74"/>
<protein>
    <submittedName>
        <fullName evidence="4">NAD(P)/FAD-dependent oxidoreductase</fullName>
        <ecNumber evidence="4">1.-.-.-</ecNumber>
    </submittedName>
</protein>
<evidence type="ECO:0000313" key="4">
    <source>
        <dbReference type="EMBL" id="MFC3957347.1"/>
    </source>
</evidence>
<evidence type="ECO:0000256" key="1">
    <source>
        <dbReference type="ARBA" id="ARBA00023002"/>
    </source>
</evidence>
<name>A0ABD5NK74_9EURY</name>
<dbReference type="Gene3D" id="3.30.9.10">
    <property type="entry name" value="D-Amino Acid Oxidase, subunit A, domain 2"/>
    <property type="match status" value="1"/>
</dbReference>
<dbReference type="PANTHER" id="PTHR13847">
    <property type="entry name" value="SARCOSINE DEHYDROGENASE-RELATED"/>
    <property type="match status" value="1"/>
</dbReference>
<evidence type="ECO:0000259" key="3">
    <source>
        <dbReference type="Pfam" id="PF01266"/>
    </source>
</evidence>
<dbReference type="SUPFAM" id="SSF51905">
    <property type="entry name" value="FAD/NAD(P)-binding domain"/>
    <property type="match status" value="1"/>
</dbReference>
<dbReference type="EMBL" id="JBHSAQ010000001">
    <property type="protein sequence ID" value="MFC3957347.1"/>
    <property type="molecule type" value="Genomic_DNA"/>
</dbReference>
<dbReference type="GO" id="GO:0016491">
    <property type="term" value="F:oxidoreductase activity"/>
    <property type="evidence" value="ECO:0007669"/>
    <property type="project" value="UniProtKB-KW"/>
</dbReference>
<dbReference type="EC" id="1.-.-.-" evidence="4"/>
<dbReference type="Pfam" id="PF01266">
    <property type="entry name" value="DAO"/>
    <property type="match status" value="1"/>
</dbReference>
<dbReference type="Gene3D" id="3.50.50.60">
    <property type="entry name" value="FAD/NAD(P)-binding domain"/>
    <property type="match status" value="1"/>
</dbReference>
<sequence>MTPEMPPDVTGDAPGNAPLAVGPDAFELDGEGREIAVVGAGAIGATCAYDLARRGADVTLYDRGSVASGSSGRAAGVCYAAFADELDAEIGRESIERFRQLSGDETFPFVECPYVFLAREGDDERAEAIRRDVVRMQENGLVAVEMDGDALGERFDSLRTDDVAVAGVAGAAGYTDPAQYTACLAAAADGAGASLRPDTPVSISIDPTAITESDGSSTTYDAIVVTAGAHTKALLAAAGVDIAMKPYRVKALTATATYDEPVCFDATEDFYVRPHPDGLLAGNGTEFVEADPDDWDRSAPDEFATSLLDRVEHRYPSLDPSLRRAWSGLCTATPDGDPLVGEVADDVFVATGFQGHGFMRAPAIGERLAERVLGGDAIGAFDPSRVDADVSFEIHAGMSIETGE</sequence>
<dbReference type="PROSITE" id="PS00065">
    <property type="entry name" value="D_2_HYDROXYACID_DH_1"/>
    <property type="match status" value="1"/>
</dbReference>
<organism evidence="4 5">
    <name type="scientific">Halovivax cerinus</name>
    <dbReference type="NCBI Taxonomy" id="1487865"/>
    <lineage>
        <taxon>Archaea</taxon>
        <taxon>Methanobacteriati</taxon>
        <taxon>Methanobacteriota</taxon>
        <taxon>Stenosarchaea group</taxon>
        <taxon>Halobacteria</taxon>
        <taxon>Halobacteriales</taxon>
        <taxon>Natrialbaceae</taxon>
        <taxon>Halovivax</taxon>
    </lineage>
</organism>
<keyword evidence="1 4" id="KW-0560">Oxidoreductase</keyword>
<dbReference type="Proteomes" id="UP001595846">
    <property type="component" value="Unassembled WGS sequence"/>
</dbReference>
<dbReference type="InterPro" id="IPR036188">
    <property type="entry name" value="FAD/NAD-bd_sf"/>
</dbReference>
<accession>A0ABD5NK74</accession>
<feature type="region of interest" description="Disordered" evidence="2">
    <location>
        <begin position="1"/>
        <end position="22"/>
    </location>
</feature>
<dbReference type="PANTHER" id="PTHR13847:SF287">
    <property type="entry name" value="FAD-DEPENDENT OXIDOREDUCTASE DOMAIN-CONTAINING PROTEIN 1"/>
    <property type="match status" value="1"/>
</dbReference>
<dbReference type="GeneID" id="73904483"/>
<dbReference type="InterPro" id="IPR006076">
    <property type="entry name" value="FAD-dep_OxRdtase"/>
</dbReference>
<dbReference type="InterPro" id="IPR029752">
    <property type="entry name" value="D-isomer_DH_CS1"/>
</dbReference>
<feature type="domain" description="FAD dependent oxidoreductase" evidence="3">
    <location>
        <begin position="35"/>
        <end position="371"/>
    </location>
</feature>
<gene>
    <name evidence="4" type="ORF">ACFOUR_03030</name>
</gene>
<proteinExistence type="predicted"/>